<sequence length="163" mass="18305">MQFLMKLSEHYAAIKGNILMMNLLPTLSQAYRLLIQEERHRELSSMHIVNQGSNDSMVFASTRKFNDRLLNKGVAAAVQQTEIVSNELAEGHIDQVNSPIITLENYNHLLELQGKQNTEFVANQALNIDVDAQANLAGSFSGFNVGLYYIEEQKFATSSELSR</sequence>
<name>A0A803M7T8_CHEQI</name>
<evidence type="ECO:0000313" key="1">
    <source>
        <dbReference type="EnsemblPlants" id="AUR62024964-RA:cds"/>
    </source>
</evidence>
<proteinExistence type="predicted"/>
<dbReference type="PANTHER" id="PTHR34222">
    <property type="entry name" value="GAG_PRE-INTEGRS DOMAIN-CONTAINING PROTEIN"/>
    <property type="match status" value="1"/>
</dbReference>
<dbReference type="Proteomes" id="UP000596660">
    <property type="component" value="Unplaced"/>
</dbReference>
<reference evidence="1" key="1">
    <citation type="journal article" date="2017" name="Nature">
        <title>The genome of Chenopodium quinoa.</title>
        <authorList>
            <person name="Jarvis D.E."/>
            <person name="Ho Y.S."/>
            <person name="Lightfoot D.J."/>
            <person name="Schmoeckel S.M."/>
            <person name="Li B."/>
            <person name="Borm T.J.A."/>
            <person name="Ohyanagi H."/>
            <person name="Mineta K."/>
            <person name="Michell C.T."/>
            <person name="Saber N."/>
            <person name="Kharbatia N.M."/>
            <person name="Rupper R.R."/>
            <person name="Sharp A.R."/>
            <person name="Dally N."/>
            <person name="Boughton B.A."/>
            <person name="Woo Y.H."/>
            <person name="Gao G."/>
            <person name="Schijlen E.G.W.M."/>
            <person name="Guo X."/>
            <person name="Momin A.A."/>
            <person name="Negrao S."/>
            <person name="Al-Babili S."/>
            <person name="Gehring C."/>
            <person name="Roessner U."/>
            <person name="Jung C."/>
            <person name="Murphy K."/>
            <person name="Arold S.T."/>
            <person name="Gojobori T."/>
            <person name="van der Linden C.G."/>
            <person name="van Loo E.N."/>
            <person name="Jellen E.N."/>
            <person name="Maughan P.J."/>
            <person name="Tester M."/>
        </authorList>
    </citation>
    <scope>NUCLEOTIDE SEQUENCE [LARGE SCALE GENOMIC DNA]</scope>
    <source>
        <strain evidence="1">cv. PI 614886</strain>
    </source>
</reference>
<reference evidence="1" key="2">
    <citation type="submission" date="2021-03" db="UniProtKB">
        <authorList>
            <consortium name="EnsemblPlants"/>
        </authorList>
    </citation>
    <scope>IDENTIFICATION</scope>
</reference>
<dbReference type="AlphaFoldDB" id="A0A803M7T8"/>
<protein>
    <submittedName>
        <fullName evidence="1">Uncharacterized protein</fullName>
    </submittedName>
</protein>
<dbReference type="PANTHER" id="PTHR34222:SF33">
    <property type="entry name" value="RETROTRANSPOSON GAG DOMAIN-CONTAINING PROTEIN"/>
    <property type="match status" value="1"/>
</dbReference>
<accession>A0A803M7T8</accession>
<keyword evidence="2" id="KW-1185">Reference proteome</keyword>
<dbReference type="Gramene" id="AUR62024964-RA">
    <property type="protein sequence ID" value="AUR62024964-RA:cds"/>
    <property type="gene ID" value="AUR62024964"/>
</dbReference>
<evidence type="ECO:0000313" key="2">
    <source>
        <dbReference type="Proteomes" id="UP000596660"/>
    </source>
</evidence>
<dbReference type="EnsemblPlants" id="AUR62024964-RA">
    <property type="protein sequence ID" value="AUR62024964-RA:cds"/>
    <property type="gene ID" value="AUR62024964"/>
</dbReference>
<organism evidence="1 2">
    <name type="scientific">Chenopodium quinoa</name>
    <name type="common">Quinoa</name>
    <dbReference type="NCBI Taxonomy" id="63459"/>
    <lineage>
        <taxon>Eukaryota</taxon>
        <taxon>Viridiplantae</taxon>
        <taxon>Streptophyta</taxon>
        <taxon>Embryophyta</taxon>
        <taxon>Tracheophyta</taxon>
        <taxon>Spermatophyta</taxon>
        <taxon>Magnoliopsida</taxon>
        <taxon>eudicotyledons</taxon>
        <taxon>Gunneridae</taxon>
        <taxon>Pentapetalae</taxon>
        <taxon>Caryophyllales</taxon>
        <taxon>Chenopodiaceae</taxon>
        <taxon>Chenopodioideae</taxon>
        <taxon>Atripliceae</taxon>
        <taxon>Chenopodium</taxon>
    </lineage>
</organism>